<sequence>MIVSTIFKILVHFIYFLNPNSFFSDKKAPEGIHQSTSPTPPLQNTSSKHQSSSPKVGGQSKIPPIPSGTINQTQSPSLREAYPPIPSATCLYQKPSSPKVAGPPNMPEIPNPLNRVQIRPLVTYSSSGSDYHQSQPAGRAKLDQFEAFFQREEAHIQEEYSRTHPQVGKASGQSKRYNGRVSFDESLKHGPRSSSSLKGKSSILENNSVQISTRDPSPNLRIPMETTMPEILTSTNSWPIPVQILNAEVPGRKMI</sequence>
<accession>A0A9Q3GF12</accession>
<feature type="compositionally biased region" description="Polar residues" evidence="1">
    <location>
        <begin position="203"/>
        <end position="216"/>
    </location>
</feature>
<keyword evidence="3" id="KW-1185">Reference proteome</keyword>
<feature type="compositionally biased region" description="Low complexity" evidence="1">
    <location>
        <begin position="193"/>
        <end position="202"/>
    </location>
</feature>
<evidence type="ECO:0000313" key="3">
    <source>
        <dbReference type="Proteomes" id="UP000765509"/>
    </source>
</evidence>
<dbReference type="Proteomes" id="UP000765509">
    <property type="component" value="Unassembled WGS sequence"/>
</dbReference>
<feature type="compositionally biased region" description="Polar residues" evidence="1">
    <location>
        <begin position="33"/>
        <end position="54"/>
    </location>
</feature>
<protein>
    <submittedName>
        <fullName evidence="2">Uncharacterized protein</fullName>
    </submittedName>
</protein>
<evidence type="ECO:0000313" key="2">
    <source>
        <dbReference type="EMBL" id="MBW0465188.1"/>
    </source>
</evidence>
<name>A0A9Q3GF12_9BASI</name>
<comment type="caution">
    <text evidence="2">The sequence shown here is derived from an EMBL/GenBank/DDBJ whole genome shotgun (WGS) entry which is preliminary data.</text>
</comment>
<reference evidence="2" key="1">
    <citation type="submission" date="2021-03" db="EMBL/GenBank/DDBJ databases">
        <title>Draft genome sequence of rust myrtle Austropuccinia psidii MF-1, a brazilian biotype.</title>
        <authorList>
            <person name="Quecine M.C."/>
            <person name="Pachon D.M.R."/>
            <person name="Bonatelli M.L."/>
            <person name="Correr F.H."/>
            <person name="Franceschini L.M."/>
            <person name="Leite T.F."/>
            <person name="Margarido G.R.A."/>
            <person name="Almeida C.A."/>
            <person name="Ferrarezi J.A."/>
            <person name="Labate C.A."/>
        </authorList>
    </citation>
    <scope>NUCLEOTIDE SEQUENCE</scope>
    <source>
        <strain evidence="2">MF-1</strain>
    </source>
</reference>
<organism evidence="2 3">
    <name type="scientific">Austropuccinia psidii MF-1</name>
    <dbReference type="NCBI Taxonomy" id="1389203"/>
    <lineage>
        <taxon>Eukaryota</taxon>
        <taxon>Fungi</taxon>
        <taxon>Dikarya</taxon>
        <taxon>Basidiomycota</taxon>
        <taxon>Pucciniomycotina</taxon>
        <taxon>Pucciniomycetes</taxon>
        <taxon>Pucciniales</taxon>
        <taxon>Sphaerophragmiaceae</taxon>
        <taxon>Austropuccinia</taxon>
    </lineage>
</organism>
<dbReference type="AlphaFoldDB" id="A0A9Q3GF12"/>
<feature type="region of interest" description="Disordered" evidence="1">
    <location>
        <begin position="28"/>
        <end position="114"/>
    </location>
</feature>
<feature type="region of interest" description="Disordered" evidence="1">
    <location>
        <begin position="157"/>
        <end position="222"/>
    </location>
</feature>
<gene>
    <name evidence="2" type="ORF">O181_004903</name>
</gene>
<proteinExistence type="predicted"/>
<feature type="compositionally biased region" description="Polar residues" evidence="1">
    <location>
        <begin position="68"/>
        <end position="77"/>
    </location>
</feature>
<evidence type="ECO:0000256" key="1">
    <source>
        <dbReference type="SAM" id="MobiDB-lite"/>
    </source>
</evidence>
<dbReference type="EMBL" id="AVOT02000973">
    <property type="protein sequence ID" value="MBW0465188.1"/>
    <property type="molecule type" value="Genomic_DNA"/>
</dbReference>